<dbReference type="STRING" id="29422.Lbru_2843"/>
<evidence type="ECO:0000256" key="4">
    <source>
        <dbReference type="ARBA" id="ARBA00022692"/>
    </source>
</evidence>
<evidence type="ECO:0000256" key="5">
    <source>
        <dbReference type="ARBA" id="ARBA00022927"/>
    </source>
</evidence>
<evidence type="ECO:0000256" key="9">
    <source>
        <dbReference type="HAMAP-Rule" id="MF_00422"/>
    </source>
</evidence>
<dbReference type="GO" id="GO:0065002">
    <property type="term" value="P:intracellular protein transmembrane transport"/>
    <property type="evidence" value="ECO:0007669"/>
    <property type="project" value="UniProtKB-UniRule"/>
</dbReference>
<organism evidence="10 11">
    <name type="scientific">Legionella brunensis</name>
    <dbReference type="NCBI Taxonomy" id="29422"/>
    <lineage>
        <taxon>Bacteria</taxon>
        <taxon>Pseudomonadati</taxon>
        <taxon>Pseudomonadota</taxon>
        <taxon>Gammaproteobacteria</taxon>
        <taxon>Legionellales</taxon>
        <taxon>Legionellaceae</taxon>
        <taxon>Legionella</taxon>
    </lineage>
</organism>
<comment type="caution">
    <text evidence="9">Lacks conserved residue(s) required for the propagation of feature annotation.</text>
</comment>
<dbReference type="NCBIfam" id="TIGR00964">
    <property type="entry name" value="secE_bact"/>
    <property type="match status" value="1"/>
</dbReference>
<reference evidence="10 11" key="1">
    <citation type="submission" date="2015-11" db="EMBL/GenBank/DDBJ databases">
        <title>Genomic analysis of 38 Legionella species identifies large and diverse effector repertoires.</title>
        <authorList>
            <person name="Burstein D."/>
            <person name="Amaro F."/>
            <person name="Zusman T."/>
            <person name="Lifshitz Z."/>
            <person name="Cohen O."/>
            <person name="Gilbert J.A."/>
            <person name="Pupko T."/>
            <person name="Shuman H.A."/>
            <person name="Segal G."/>
        </authorList>
    </citation>
    <scope>NUCLEOTIDE SEQUENCE [LARGE SCALE GENOMIC DNA]</scope>
    <source>
        <strain evidence="10 11">ATCC 43878</strain>
    </source>
</reference>
<accession>A0A0W0S3E3</accession>
<comment type="function">
    <text evidence="9">Essential subunit of the Sec protein translocation channel SecYEG. Clamps together the 2 halves of SecY. May contact the channel plug during translocation.</text>
</comment>
<dbReference type="InterPro" id="IPR005807">
    <property type="entry name" value="SecE_bac"/>
</dbReference>
<proteinExistence type="inferred from homology"/>
<keyword evidence="11" id="KW-1185">Reference proteome</keyword>
<dbReference type="InterPro" id="IPR038379">
    <property type="entry name" value="SecE_sf"/>
</dbReference>
<gene>
    <name evidence="9 10" type="primary">secE</name>
    <name evidence="10" type="ORF">Lbru_2843</name>
</gene>
<keyword evidence="4 9" id="KW-0812">Transmembrane</keyword>
<dbReference type="EMBL" id="LNXV01000034">
    <property type="protein sequence ID" value="KTC77950.1"/>
    <property type="molecule type" value="Genomic_DNA"/>
</dbReference>
<keyword evidence="7 9" id="KW-0811">Translocation</keyword>
<feature type="transmembrane region" description="Helical" evidence="9">
    <location>
        <begin position="93"/>
        <end position="117"/>
    </location>
</feature>
<comment type="subunit">
    <text evidence="9">Component of the Sec protein translocase complex. Heterotrimer consisting of SecY, SecE and SecG subunits. The heterotrimers can form oligomers, although 1 heterotrimer is thought to be able to translocate proteins. Interacts with the ribosome. Interacts with SecDF, and other proteins may be involved. Interacts with SecA.</text>
</comment>
<dbReference type="RefSeq" id="WP_058442813.1">
    <property type="nucleotide sequence ID" value="NZ_CAAAHU010000032.1"/>
</dbReference>
<dbReference type="GO" id="GO:0009306">
    <property type="term" value="P:protein secretion"/>
    <property type="evidence" value="ECO:0007669"/>
    <property type="project" value="UniProtKB-UniRule"/>
</dbReference>
<dbReference type="Proteomes" id="UP000054742">
    <property type="component" value="Unassembled WGS sequence"/>
</dbReference>
<name>A0A0W0S3E3_9GAMM</name>
<dbReference type="GO" id="GO:0043952">
    <property type="term" value="P:protein transport by the Sec complex"/>
    <property type="evidence" value="ECO:0007669"/>
    <property type="project" value="UniProtKB-UniRule"/>
</dbReference>
<evidence type="ECO:0000256" key="6">
    <source>
        <dbReference type="ARBA" id="ARBA00022989"/>
    </source>
</evidence>
<dbReference type="PATRIC" id="fig|29422.6.peg.3012"/>
<keyword evidence="5 9" id="KW-0653">Protein transport</keyword>
<dbReference type="InterPro" id="IPR001901">
    <property type="entry name" value="Translocase_SecE/Sec61-g"/>
</dbReference>
<evidence type="ECO:0000256" key="3">
    <source>
        <dbReference type="ARBA" id="ARBA00022475"/>
    </source>
</evidence>
<keyword evidence="2 9" id="KW-0813">Transport</keyword>
<dbReference type="GO" id="GO:0005886">
    <property type="term" value="C:plasma membrane"/>
    <property type="evidence" value="ECO:0007669"/>
    <property type="project" value="UniProtKB-UniRule"/>
</dbReference>
<dbReference type="Gene3D" id="1.20.5.1030">
    <property type="entry name" value="Preprotein translocase secy subunit"/>
    <property type="match status" value="1"/>
</dbReference>
<evidence type="ECO:0000313" key="10">
    <source>
        <dbReference type="EMBL" id="KTC77950.1"/>
    </source>
</evidence>
<keyword evidence="8 9" id="KW-0472">Membrane</keyword>
<evidence type="ECO:0000256" key="2">
    <source>
        <dbReference type="ARBA" id="ARBA00022448"/>
    </source>
</evidence>
<dbReference type="GO" id="GO:0006605">
    <property type="term" value="P:protein targeting"/>
    <property type="evidence" value="ECO:0007669"/>
    <property type="project" value="UniProtKB-UniRule"/>
</dbReference>
<keyword evidence="3 9" id="KW-1003">Cell membrane</keyword>
<dbReference type="OrthoDB" id="9806365at2"/>
<feature type="transmembrane region" description="Helical" evidence="9">
    <location>
        <begin position="40"/>
        <end position="58"/>
    </location>
</feature>
<dbReference type="PANTHER" id="PTHR33910">
    <property type="entry name" value="PROTEIN TRANSLOCASE SUBUNIT SECE"/>
    <property type="match status" value="1"/>
</dbReference>
<dbReference type="PRINTS" id="PR01650">
    <property type="entry name" value="SECETRNLCASE"/>
</dbReference>
<evidence type="ECO:0000256" key="8">
    <source>
        <dbReference type="ARBA" id="ARBA00023136"/>
    </source>
</evidence>
<dbReference type="PANTHER" id="PTHR33910:SF1">
    <property type="entry name" value="PROTEIN TRANSLOCASE SUBUNIT SECE"/>
    <property type="match status" value="1"/>
</dbReference>
<sequence length="123" mass="13900">MKNSSDSKLNFKEIVLWLGILLITIFAFLGTYYFDFTGPIKAIIWIGWFVLVAVLGFFTSKGKEVFAFAKDAKIELQKVVWPTRQETIQTTSIVMIMVAVTGFVLWGVDSAMMWVIAKLTHLG</sequence>
<keyword evidence="6 9" id="KW-1133">Transmembrane helix</keyword>
<evidence type="ECO:0000256" key="7">
    <source>
        <dbReference type="ARBA" id="ARBA00023010"/>
    </source>
</evidence>
<protein>
    <recommendedName>
        <fullName evidence="9">Protein translocase subunit SecE</fullName>
    </recommendedName>
</protein>
<comment type="caution">
    <text evidence="10">The sequence shown here is derived from an EMBL/GenBank/DDBJ whole genome shotgun (WGS) entry which is preliminary data.</text>
</comment>
<comment type="subcellular location">
    <subcellularLocation>
        <location evidence="1">Membrane</location>
    </subcellularLocation>
</comment>
<dbReference type="Pfam" id="PF00584">
    <property type="entry name" value="SecE"/>
    <property type="match status" value="1"/>
</dbReference>
<dbReference type="GO" id="GO:0008320">
    <property type="term" value="F:protein transmembrane transporter activity"/>
    <property type="evidence" value="ECO:0007669"/>
    <property type="project" value="UniProtKB-UniRule"/>
</dbReference>
<evidence type="ECO:0000313" key="11">
    <source>
        <dbReference type="Proteomes" id="UP000054742"/>
    </source>
</evidence>
<dbReference type="AlphaFoldDB" id="A0A0W0S3E3"/>
<comment type="similarity">
    <text evidence="9">Belongs to the SecE/SEC61-gamma family.</text>
</comment>
<feature type="transmembrane region" description="Helical" evidence="9">
    <location>
        <begin position="14"/>
        <end position="34"/>
    </location>
</feature>
<dbReference type="HAMAP" id="MF_00422">
    <property type="entry name" value="SecE"/>
    <property type="match status" value="1"/>
</dbReference>
<evidence type="ECO:0000256" key="1">
    <source>
        <dbReference type="ARBA" id="ARBA00004370"/>
    </source>
</evidence>